<evidence type="ECO:0000313" key="2">
    <source>
        <dbReference type="Proteomes" id="UP000724268"/>
    </source>
</evidence>
<reference evidence="1 2" key="1">
    <citation type="submission" date="2021-07" db="EMBL/GenBank/DDBJ databases">
        <title>Thermus aquaticus gen. n. and sp. n., a nonsporulating extreme thermophile.</title>
        <authorList>
            <person name="Hu C.-J."/>
            <person name="Li W.-J."/>
            <person name="Xian W.-D."/>
        </authorList>
    </citation>
    <scope>NUCLEOTIDE SEQUENCE [LARGE SCALE GENOMIC DNA]</scope>
    <source>
        <strain evidence="1 2">SYSU G05001</strain>
    </source>
</reference>
<dbReference type="SUPFAM" id="SSF46785">
    <property type="entry name" value="Winged helix' DNA-binding domain"/>
    <property type="match status" value="1"/>
</dbReference>
<protein>
    <submittedName>
        <fullName evidence="1">ArsR family transcriptional regulator</fullName>
    </submittedName>
</protein>
<name>A0ABS6ZZ09_9DEIN</name>
<gene>
    <name evidence="1" type="ORF">KZX47_09100</name>
</gene>
<proteinExistence type="predicted"/>
<evidence type="ECO:0000313" key="1">
    <source>
        <dbReference type="EMBL" id="MBW6395302.1"/>
    </source>
</evidence>
<dbReference type="RefSeq" id="WP_219759823.1">
    <property type="nucleotide sequence ID" value="NZ_JAHXRS010000016.1"/>
</dbReference>
<comment type="caution">
    <text evidence="1">The sequence shown here is derived from an EMBL/GenBank/DDBJ whole genome shotgun (WGS) entry which is preliminary data.</text>
</comment>
<keyword evidence="2" id="KW-1185">Reference proteome</keyword>
<sequence length="206" mass="22901">MPFLVSDPLAARLLADAGMAVCLKPFMKGPARVKDLALAQGLSLQQAHYRVGLLLKAGLLEPAGVIPRRGRPVRLYRAVDTDFRIPRKLVPERILRTLEGADAWQEEWEEALHLHDPGYGPMLRVFLNGEGLLEFGGEGEPDILAEGFPPFVNLWSAGLHLSRKEAKAFQRELLFLYHRYAALSPARKAEGQPRYLVHLGLAPAPK</sequence>
<organism evidence="1 2">
    <name type="scientific">Thermus brevis</name>
    <dbReference type="NCBI Taxonomy" id="2862456"/>
    <lineage>
        <taxon>Bacteria</taxon>
        <taxon>Thermotogati</taxon>
        <taxon>Deinococcota</taxon>
        <taxon>Deinococci</taxon>
        <taxon>Thermales</taxon>
        <taxon>Thermaceae</taxon>
        <taxon>Thermus</taxon>
    </lineage>
</organism>
<dbReference type="InterPro" id="IPR036390">
    <property type="entry name" value="WH_DNA-bd_sf"/>
</dbReference>
<accession>A0ABS6ZZ09</accession>
<dbReference type="EMBL" id="JAHXRS010000016">
    <property type="protein sequence ID" value="MBW6395302.1"/>
    <property type="molecule type" value="Genomic_DNA"/>
</dbReference>
<dbReference type="Proteomes" id="UP000724268">
    <property type="component" value="Unassembled WGS sequence"/>
</dbReference>